<dbReference type="AlphaFoldDB" id="A0A1G8TYV2"/>
<dbReference type="STRING" id="571298.SAMN04488026_10183"/>
<name>A0A1G8TYV2_9RHOB</name>
<evidence type="ECO:0000313" key="2">
    <source>
        <dbReference type="Proteomes" id="UP000199382"/>
    </source>
</evidence>
<accession>A0A1G8TYV2</accession>
<dbReference type="EMBL" id="FNEK01000018">
    <property type="protein sequence ID" value="SDJ46692.1"/>
    <property type="molecule type" value="Genomic_DNA"/>
</dbReference>
<evidence type="ECO:0000313" key="1">
    <source>
        <dbReference type="EMBL" id="SDJ46692.1"/>
    </source>
</evidence>
<dbReference type="Proteomes" id="UP000199382">
    <property type="component" value="Unassembled WGS sequence"/>
</dbReference>
<keyword evidence="2" id="KW-1185">Reference proteome</keyword>
<reference evidence="1 2" key="1">
    <citation type="submission" date="2016-10" db="EMBL/GenBank/DDBJ databases">
        <authorList>
            <person name="de Groot N.N."/>
        </authorList>
    </citation>
    <scope>NUCLEOTIDE SEQUENCE [LARGE SCALE GENOMIC DNA]</scope>
    <source>
        <strain evidence="1 2">DSM 25294</strain>
    </source>
</reference>
<protein>
    <submittedName>
        <fullName evidence="1">Uncharacterized protein</fullName>
    </submittedName>
</protein>
<gene>
    <name evidence="1" type="ORF">SAMN04488026_10183</name>
</gene>
<proteinExistence type="predicted"/>
<organism evidence="1 2">
    <name type="scientific">Aliiruegeria lutimaris</name>
    <dbReference type="NCBI Taxonomy" id="571298"/>
    <lineage>
        <taxon>Bacteria</taxon>
        <taxon>Pseudomonadati</taxon>
        <taxon>Pseudomonadota</taxon>
        <taxon>Alphaproteobacteria</taxon>
        <taxon>Rhodobacterales</taxon>
        <taxon>Roseobacteraceae</taxon>
        <taxon>Aliiruegeria</taxon>
    </lineage>
</organism>
<sequence length="283" mass="30924">MYRPALDSLLLSLLLVVGSVNSIKAQEMAPTLPSVDQLNFTVSGLSGDLGGYSNSMVAGSVAFPVNAWYGVQLDGAVGSYREDYMSFGTAFHFFHRNPERGAVGFYLDYGYVNPEHNGQFGVEGALYLDNVTLEALVGVRGGTNVYVEAFDEIDITYYFNENIKASVGHRYSARGNVGNVGFEIAPSSLNGWSVFGEAEAGEDDNQSAYLGIRYAFGSQRYSSLMERDREGQMRVRLPRVINNVTRCGPLPETQDANLGRHEMNILCASASDLEDEGATEEKK</sequence>